<dbReference type="SMART" id="SM00354">
    <property type="entry name" value="HTH_LACI"/>
    <property type="match status" value="1"/>
</dbReference>
<dbReference type="EMBL" id="BDQX01000430">
    <property type="protein sequence ID" value="GBG11845.1"/>
    <property type="molecule type" value="Genomic_DNA"/>
</dbReference>
<proteinExistence type="predicted"/>
<evidence type="ECO:0000256" key="1">
    <source>
        <dbReference type="ARBA" id="ARBA00023015"/>
    </source>
</evidence>
<name>A0A2R5F0H6_9BACL</name>
<dbReference type="GO" id="GO:0000976">
    <property type="term" value="F:transcription cis-regulatory region binding"/>
    <property type="evidence" value="ECO:0007669"/>
    <property type="project" value="TreeGrafter"/>
</dbReference>
<dbReference type="PRINTS" id="PR00036">
    <property type="entry name" value="HTHLACI"/>
</dbReference>
<evidence type="ECO:0000256" key="3">
    <source>
        <dbReference type="ARBA" id="ARBA00023163"/>
    </source>
</evidence>
<dbReference type="Proteomes" id="UP000245202">
    <property type="component" value="Unassembled WGS sequence"/>
</dbReference>
<keyword evidence="6" id="KW-1185">Reference proteome</keyword>
<dbReference type="Gene3D" id="3.40.50.2300">
    <property type="match status" value="2"/>
</dbReference>
<dbReference type="CDD" id="cd01544">
    <property type="entry name" value="PBP1_GalR"/>
    <property type="match status" value="1"/>
</dbReference>
<keyword evidence="2" id="KW-0238">DNA-binding</keyword>
<gene>
    <name evidence="5" type="ORF">PAT3040_06695</name>
</gene>
<dbReference type="RefSeq" id="WP_108996051.1">
    <property type="nucleotide sequence ID" value="NZ_BDQX01000430.1"/>
</dbReference>
<dbReference type="Pfam" id="PF00356">
    <property type="entry name" value="LacI"/>
    <property type="match status" value="1"/>
</dbReference>
<dbReference type="SUPFAM" id="SSF47413">
    <property type="entry name" value="lambda repressor-like DNA-binding domains"/>
    <property type="match status" value="1"/>
</dbReference>
<dbReference type="Pfam" id="PF13377">
    <property type="entry name" value="Peripla_BP_3"/>
    <property type="match status" value="1"/>
</dbReference>
<accession>A0A2R5F0H6</accession>
<dbReference type="InterPro" id="IPR000843">
    <property type="entry name" value="HTH_LacI"/>
</dbReference>
<evidence type="ECO:0000313" key="6">
    <source>
        <dbReference type="Proteomes" id="UP000245202"/>
    </source>
</evidence>
<reference evidence="5 6" key="1">
    <citation type="submission" date="2017-08" db="EMBL/GenBank/DDBJ databases">
        <title>Substantial Increase in Enzyme Production by Combined Drug-Resistance Mutations in Paenibacillus agaridevorans.</title>
        <authorList>
            <person name="Tanaka Y."/>
            <person name="Funane K."/>
            <person name="Hosaka T."/>
            <person name="Shiwa Y."/>
            <person name="Fujita N."/>
            <person name="Miyazaki T."/>
            <person name="Yoshikawa H."/>
            <person name="Murakami K."/>
            <person name="Kasahara K."/>
            <person name="Inaoka T."/>
            <person name="Hiraga Y."/>
            <person name="Ochi K."/>
        </authorList>
    </citation>
    <scope>NUCLEOTIDE SEQUENCE [LARGE SCALE GENOMIC DNA]</scope>
    <source>
        <strain evidence="5 6">T-3040</strain>
    </source>
</reference>
<evidence type="ECO:0000256" key="2">
    <source>
        <dbReference type="ARBA" id="ARBA00023125"/>
    </source>
</evidence>
<dbReference type="PROSITE" id="PS50932">
    <property type="entry name" value="HTH_LACI_2"/>
    <property type="match status" value="1"/>
</dbReference>
<dbReference type="SUPFAM" id="SSF53822">
    <property type="entry name" value="Periplasmic binding protein-like I"/>
    <property type="match status" value="1"/>
</dbReference>
<evidence type="ECO:0000259" key="4">
    <source>
        <dbReference type="PROSITE" id="PS50932"/>
    </source>
</evidence>
<dbReference type="CDD" id="cd01392">
    <property type="entry name" value="HTH_LacI"/>
    <property type="match status" value="1"/>
</dbReference>
<feature type="domain" description="HTH lacI-type" evidence="4">
    <location>
        <begin position="2"/>
        <end position="57"/>
    </location>
</feature>
<dbReference type="PANTHER" id="PTHR30146:SF149">
    <property type="entry name" value="HTH-TYPE TRANSCRIPTIONAL REGULATOR EBGR"/>
    <property type="match status" value="1"/>
</dbReference>
<organism evidence="5 6">
    <name type="scientific">Paenibacillus agaridevorans</name>
    <dbReference type="NCBI Taxonomy" id="171404"/>
    <lineage>
        <taxon>Bacteria</taxon>
        <taxon>Bacillati</taxon>
        <taxon>Bacillota</taxon>
        <taxon>Bacilli</taxon>
        <taxon>Bacillales</taxon>
        <taxon>Paenibacillaceae</taxon>
        <taxon>Paenibacillus</taxon>
    </lineage>
</organism>
<keyword evidence="3" id="KW-0804">Transcription</keyword>
<protein>
    <submittedName>
        <fullName evidence="5">Transcriptional regulator</fullName>
    </submittedName>
</protein>
<comment type="caution">
    <text evidence="5">The sequence shown here is derived from an EMBL/GenBank/DDBJ whole genome shotgun (WGS) entry which is preliminary data.</text>
</comment>
<dbReference type="GO" id="GO:0003700">
    <property type="term" value="F:DNA-binding transcription factor activity"/>
    <property type="evidence" value="ECO:0007669"/>
    <property type="project" value="TreeGrafter"/>
</dbReference>
<dbReference type="AlphaFoldDB" id="A0A2R5F0H6"/>
<dbReference type="InterPro" id="IPR028082">
    <property type="entry name" value="Peripla_BP_I"/>
</dbReference>
<sequence>MATIKQIAAKAGVSAATVSRVLNNDLSLSVSEDTRGRIFRIAEELGYKPSRLRKLKQEEHLSRQQIGLLMWSTLEDERDDPYFSSIRRGIELRCEELGITIAKVMRGRGGTELAPCHGLDGLIVVGSLHVEDVLALYSNPERIVFVNHAEGPPSSDSVKLNFEAAMEEALSYLQALGHIRIAYAGGEETVHRLTVSTENETVTDSRRNRYRAFMSERGLYRSEYDLVTEWSSGGGYSGMRKLLDLNERPTACLMGSDPMAVGGLRALHEAGLEVPNDMSLIGFDDIEISAYLSPPLTTVRAYTELMGRTSVQLLLERIQGREAAIHATVNTSFIVRESCGPGM</sequence>
<keyword evidence="1" id="KW-0805">Transcription regulation</keyword>
<dbReference type="InterPro" id="IPR046335">
    <property type="entry name" value="LacI/GalR-like_sensor"/>
</dbReference>
<dbReference type="InterPro" id="IPR010982">
    <property type="entry name" value="Lambda_DNA-bd_dom_sf"/>
</dbReference>
<dbReference type="PANTHER" id="PTHR30146">
    <property type="entry name" value="LACI-RELATED TRANSCRIPTIONAL REPRESSOR"/>
    <property type="match status" value="1"/>
</dbReference>
<evidence type="ECO:0000313" key="5">
    <source>
        <dbReference type="EMBL" id="GBG11845.1"/>
    </source>
</evidence>
<dbReference type="Gene3D" id="1.10.260.40">
    <property type="entry name" value="lambda repressor-like DNA-binding domains"/>
    <property type="match status" value="1"/>
</dbReference>